<keyword evidence="2" id="KW-0812">Transmembrane</keyword>
<keyword evidence="2" id="KW-0472">Membrane</keyword>
<feature type="compositionally biased region" description="Low complexity" evidence="1">
    <location>
        <begin position="291"/>
        <end position="302"/>
    </location>
</feature>
<dbReference type="EMBL" id="JAGFMF010011796">
    <property type="protein sequence ID" value="KAG8512496.1"/>
    <property type="molecule type" value="Genomic_DNA"/>
</dbReference>
<feature type="compositionally biased region" description="Gly residues" evidence="1">
    <location>
        <begin position="87"/>
        <end position="98"/>
    </location>
</feature>
<evidence type="ECO:0000256" key="2">
    <source>
        <dbReference type="SAM" id="Phobius"/>
    </source>
</evidence>
<feature type="transmembrane region" description="Helical" evidence="2">
    <location>
        <begin position="255"/>
        <end position="276"/>
    </location>
</feature>
<protein>
    <submittedName>
        <fullName evidence="3">Putative membrane protein C3orf80</fullName>
    </submittedName>
</protein>
<feature type="region of interest" description="Disordered" evidence="1">
    <location>
        <begin position="286"/>
        <end position="308"/>
    </location>
</feature>
<gene>
    <name evidence="3" type="ORF">J0S82_007029</name>
</gene>
<organism evidence="3 4">
    <name type="scientific">Galemys pyrenaicus</name>
    <name type="common">Iberian desman</name>
    <name type="synonym">Pyrenean desman</name>
    <dbReference type="NCBI Taxonomy" id="202257"/>
    <lineage>
        <taxon>Eukaryota</taxon>
        <taxon>Metazoa</taxon>
        <taxon>Chordata</taxon>
        <taxon>Craniata</taxon>
        <taxon>Vertebrata</taxon>
        <taxon>Euteleostomi</taxon>
        <taxon>Mammalia</taxon>
        <taxon>Eutheria</taxon>
        <taxon>Laurasiatheria</taxon>
        <taxon>Eulipotyphla</taxon>
        <taxon>Talpidae</taxon>
        <taxon>Galemys</taxon>
    </lineage>
</organism>
<sequence>MVSECQSQVNLNNIPGEIQSLQTETPTLEKAPARLAGKSGTAELIRIGGSRAERGALTLPAPEVTAGGRAQPARPQCPRRPRAGGFCHPGGSGRGAPGRAGWARGADFSSSGGRSRSEGRQPPAASAHPGSSFRGSEAELGLLQLQVLEAREARWTEPSAWLGARALTQTDPLVPPPGRSGGERAMWGPGVTAEGLPVAPALLLALVALVAPSRGGGSCAELACGERERCCDAANATAVRCCKLPLHAFLDNVGWFVRKLSGLLILLVLFAIGYFLQRIICPSPRRHPRGQARPGQAGAAGQPHDDDAPALLRDEAAAGSQDSLLDSGGRGRGGARAAASSASEHELRVVSPVFLQLPSYEEVKYLPTYEESMRLQQLSPGEVVLPVSVLGAREPDGEGRFPLI</sequence>
<feature type="region of interest" description="Disordered" evidence="1">
    <location>
        <begin position="1"/>
        <end position="26"/>
    </location>
</feature>
<dbReference type="Pfam" id="PF15843">
    <property type="entry name" value="DUF4719"/>
    <property type="match status" value="1"/>
</dbReference>
<dbReference type="AlphaFoldDB" id="A0A8J6DLE8"/>
<proteinExistence type="predicted"/>
<comment type="caution">
    <text evidence="3">The sequence shown here is derived from an EMBL/GenBank/DDBJ whole genome shotgun (WGS) entry which is preliminary data.</text>
</comment>
<dbReference type="Proteomes" id="UP000700334">
    <property type="component" value="Unassembled WGS sequence"/>
</dbReference>
<feature type="region of interest" description="Disordered" evidence="1">
    <location>
        <begin position="49"/>
        <end position="133"/>
    </location>
</feature>
<dbReference type="PANTHER" id="PTHR38505:SF1">
    <property type="entry name" value="RIKEN CDNA 1110032F04 GENE"/>
    <property type="match status" value="1"/>
</dbReference>
<evidence type="ECO:0000313" key="3">
    <source>
        <dbReference type="EMBL" id="KAG8512496.1"/>
    </source>
</evidence>
<keyword evidence="4" id="KW-1185">Reference proteome</keyword>
<dbReference type="PANTHER" id="PTHR38505">
    <property type="entry name" value="HYPOTHETICAL PROTEIN LOC100362176"/>
    <property type="match status" value="1"/>
</dbReference>
<evidence type="ECO:0000313" key="4">
    <source>
        <dbReference type="Proteomes" id="UP000700334"/>
    </source>
</evidence>
<dbReference type="OrthoDB" id="9837880at2759"/>
<keyword evidence="2" id="KW-1133">Transmembrane helix</keyword>
<name>A0A8J6DLE8_GALPY</name>
<evidence type="ECO:0000256" key="1">
    <source>
        <dbReference type="SAM" id="MobiDB-lite"/>
    </source>
</evidence>
<accession>A0A8J6DLE8</accession>
<dbReference type="InterPro" id="IPR031696">
    <property type="entry name" value="DUF4719"/>
</dbReference>
<feature type="compositionally biased region" description="Low complexity" evidence="1">
    <location>
        <begin position="99"/>
        <end position="114"/>
    </location>
</feature>
<reference evidence="3" key="1">
    <citation type="journal article" date="2021" name="Evol. Appl.">
        <title>The genome of the Pyrenean desman and the effects of bottlenecks and inbreeding on the genomic landscape of an endangered species.</title>
        <authorList>
            <person name="Escoda L."/>
            <person name="Castresana J."/>
        </authorList>
    </citation>
    <scope>NUCLEOTIDE SEQUENCE</scope>
    <source>
        <strain evidence="3">IBE-C5619</strain>
    </source>
</reference>